<feature type="transmembrane region" description="Helical" evidence="6">
    <location>
        <begin position="15"/>
        <end position="33"/>
    </location>
</feature>
<reference evidence="8 9" key="1">
    <citation type="submission" date="2020-06" db="EMBL/GenBank/DDBJ databases">
        <title>Draft genome of Uliginosibacterium sp. IMCC34675.</title>
        <authorList>
            <person name="Song J."/>
        </authorList>
    </citation>
    <scope>NUCLEOTIDE SEQUENCE [LARGE SCALE GENOMIC DNA]</scope>
    <source>
        <strain evidence="8 9">IMCC34675</strain>
    </source>
</reference>
<evidence type="ECO:0000256" key="6">
    <source>
        <dbReference type="SAM" id="Phobius"/>
    </source>
</evidence>
<feature type="domain" description="Cytochrome b561 bacterial/Ni-hydrogenase" evidence="7">
    <location>
        <begin position="10"/>
        <end position="183"/>
    </location>
</feature>
<proteinExistence type="predicted"/>
<sequence length="221" mass="23917">MTVSTRRIKVWDLPLRLFHWSLLLCVAGAVISIEVADNIDWHQRFGIAVLTLLVFRLLWGIVGGQHARFANFLRSPASILGYVKRMKDEKGPAVGHNPLGALSVLGLLAVLLFQAGSGLFLSDEIMFEGPLFKFVSGEIAGFLAEAHEANAGIIFTLIGLHLAAILFYRFVKRDNLITPMLTGSKEVPAETPVQDANGGSALLGLITLAVAAGVVWFIVTL</sequence>
<dbReference type="InterPro" id="IPR051542">
    <property type="entry name" value="Hydrogenase_cytochrome"/>
</dbReference>
<evidence type="ECO:0000256" key="1">
    <source>
        <dbReference type="ARBA" id="ARBA00004651"/>
    </source>
</evidence>
<feature type="transmembrane region" description="Helical" evidence="6">
    <location>
        <begin position="45"/>
        <end position="64"/>
    </location>
</feature>
<keyword evidence="3 6" id="KW-0812">Transmembrane</keyword>
<dbReference type="InterPro" id="IPR011577">
    <property type="entry name" value="Cyt_b561_bac/Ni-Hgenase"/>
</dbReference>
<evidence type="ECO:0000256" key="3">
    <source>
        <dbReference type="ARBA" id="ARBA00022692"/>
    </source>
</evidence>
<keyword evidence="9" id="KW-1185">Reference proteome</keyword>
<protein>
    <submittedName>
        <fullName evidence="8">Cytochrome b/b6 domain-containing protein</fullName>
    </submittedName>
</protein>
<evidence type="ECO:0000313" key="9">
    <source>
        <dbReference type="Proteomes" id="UP000778523"/>
    </source>
</evidence>
<evidence type="ECO:0000256" key="5">
    <source>
        <dbReference type="ARBA" id="ARBA00023136"/>
    </source>
</evidence>
<name>A0ABX2IDX2_9RHOO</name>
<dbReference type="SUPFAM" id="SSF81342">
    <property type="entry name" value="Transmembrane di-heme cytochromes"/>
    <property type="match status" value="1"/>
</dbReference>
<keyword evidence="2" id="KW-1003">Cell membrane</keyword>
<feature type="transmembrane region" description="Helical" evidence="6">
    <location>
        <begin position="99"/>
        <end position="121"/>
    </location>
</feature>
<organism evidence="8 9">
    <name type="scientific">Uliginosibacterium aquaticum</name>
    <dbReference type="NCBI Taxonomy" id="2731212"/>
    <lineage>
        <taxon>Bacteria</taxon>
        <taxon>Pseudomonadati</taxon>
        <taxon>Pseudomonadota</taxon>
        <taxon>Betaproteobacteria</taxon>
        <taxon>Rhodocyclales</taxon>
        <taxon>Zoogloeaceae</taxon>
        <taxon>Uliginosibacterium</taxon>
    </lineage>
</organism>
<evidence type="ECO:0000259" key="7">
    <source>
        <dbReference type="Pfam" id="PF01292"/>
    </source>
</evidence>
<comment type="caution">
    <text evidence="8">The sequence shown here is derived from an EMBL/GenBank/DDBJ whole genome shotgun (WGS) entry which is preliminary data.</text>
</comment>
<feature type="transmembrane region" description="Helical" evidence="6">
    <location>
        <begin position="201"/>
        <end position="219"/>
    </location>
</feature>
<keyword evidence="4 6" id="KW-1133">Transmembrane helix</keyword>
<gene>
    <name evidence="8" type="ORF">HJ583_005790</name>
</gene>
<dbReference type="Proteomes" id="UP000778523">
    <property type="component" value="Unassembled WGS sequence"/>
</dbReference>
<evidence type="ECO:0000313" key="8">
    <source>
        <dbReference type="EMBL" id="NSL54527.1"/>
    </source>
</evidence>
<keyword evidence="5 6" id="KW-0472">Membrane</keyword>
<dbReference type="PANTHER" id="PTHR30485:SF2">
    <property type="entry name" value="BLL0597 PROTEIN"/>
    <property type="match status" value="1"/>
</dbReference>
<dbReference type="PANTHER" id="PTHR30485">
    <property type="entry name" value="NI/FE-HYDROGENASE 1 B-TYPE CYTOCHROME SUBUNIT"/>
    <property type="match status" value="1"/>
</dbReference>
<dbReference type="Pfam" id="PF01292">
    <property type="entry name" value="Ni_hydr_CYTB"/>
    <property type="match status" value="1"/>
</dbReference>
<dbReference type="RefSeq" id="WP_170021017.1">
    <property type="nucleotide sequence ID" value="NZ_JABCSC020000001.1"/>
</dbReference>
<feature type="transmembrane region" description="Helical" evidence="6">
    <location>
        <begin position="151"/>
        <end position="171"/>
    </location>
</feature>
<comment type="subcellular location">
    <subcellularLocation>
        <location evidence="1">Cell membrane</location>
        <topology evidence="1">Multi-pass membrane protein</topology>
    </subcellularLocation>
</comment>
<dbReference type="Gene3D" id="1.20.950.20">
    <property type="entry name" value="Transmembrane di-heme cytochromes, Chain C"/>
    <property type="match status" value="1"/>
</dbReference>
<evidence type="ECO:0000256" key="4">
    <source>
        <dbReference type="ARBA" id="ARBA00022989"/>
    </source>
</evidence>
<dbReference type="InterPro" id="IPR016174">
    <property type="entry name" value="Di-haem_cyt_TM"/>
</dbReference>
<dbReference type="EMBL" id="JABCSC020000001">
    <property type="protein sequence ID" value="NSL54527.1"/>
    <property type="molecule type" value="Genomic_DNA"/>
</dbReference>
<evidence type="ECO:0000256" key="2">
    <source>
        <dbReference type="ARBA" id="ARBA00022475"/>
    </source>
</evidence>
<accession>A0ABX2IDX2</accession>